<keyword evidence="3" id="KW-1185">Reference proteome</keyword>
<comment type="caution">
    <text evidence="2">The sequence shown here is derived from an EMBL/GenBank/DDBJ whole genome shotgun (WGS) entry which is preliminary data.</text>
</comment>
<feature type="transmembrane region" description="Helical" evidence="1">
    <location>
        <begin position="6"/>
        <end position="27"/>
    </location>
</feature>
<feature type="transmembrane region" description="Helical" evidence="1">
    <location>
        <begin position="85"/>
        <end position="106"/>
    </location>
</feature>
<dbReference type="RefSeq" id="WP_199051169.1">
    <property type="nucleotide sequence ID" value="NZ_JAELXT010000035.1"/>
</dbReference>
<protein>
    <recommendedName>
        <fullName evidence="4">Transmembrane protein</fullName>
    </recommendedName>
</protein>
<keyword evidence="1" id="KW-0472">Membrane</keyword>
<evidence type="ECO:0008006" key="4">
    <source>
        <dbReference type="Google" id="ProtNLM"/>
    </source>
</evidence>
<dbReference type="EMBL" id="JAELXT010000035">
    <property type="protein sequence ID" value="MBJ6127953.1"/>
    <property type="molecule type" value="Genomic_DNA"/>
</dbReference>
<evidence type="ECO:0000256" key="1">
    <source>
        <dbReference type="SAM" id="Phobius"/>
    </source>
</evidence>
<accession>A0ABS0Y7V1</accession>
<sequence length="115" mass="13656">MLLSSIFWLLILGFLFLWPLGLILLWLQWGHTLWMRLFMIAFWSLLALAFASMFYERYWRWEDCFNELGRCYDSKVGVMVEQAGFIWGFPTLVFGLLAVGSLWRLLRRQTAPQAP</sequence>
<keyword evidence="1" id="KW-0812">Transmembrane</keyword>
<feature type="transmembrane region" description="Helical" evidence="1">
    <location>
        <begin position="34"/>
        <end position="55"/>
    </location>
</feature>
<proteinExistence type="predicted"/>
<name>A0ABS0Y7V1_9HYPH</name>
<gene>
    <name evidence="2" type="ORF">JAO75_21370</name>
</gene>
<dbReference type="Proteomes" id="UP000620670">
    <property type="component" value="Unassembled WGS sequence"/>
</dbReference>
<keyword evidence="1" id="KW-1133">Transmembrane helix</keyword>
<organism evidence="2 3">
    <name type="scientific">Microvirga splendida</name>
    <dbReference type="NCBI Taxonomy" id="2795727"/>
    <lineage>
        <taxon>Bacteria</taxon>
        <taxon>Pseudomonadati</taxon>
        <taxon>Pseudomonadota</taxon>
        <taxon>Alphaproteobacteria</taxon>
        <taxon>Hyphomicrobiales</taxon>
        <taxon>Methylobacteriaceae</taxon>
        <taxon>Microvirga</taxon>
    </lineage>
</organism>
<reference evidence="3" key="1">
    <citation type="submission" date="2020-12" db="EMBL/GenBank/DDBJ databases">
        <title>Hymenobacter sp.</title>
        <authorList>
            <person name="Kim M.K."/>
        </authorList>
    </citation>
    <scope>NUCLEOTIDE SEQUENCE [LARGE SCALE GENOMIC DNA]</scope>
    <source>
        <strain evidence="3">BT325</strain>
    </source>
</reference>
<evidence type="ECO:0000313" key="2">
    <source>
        <dbReference type="EMBL" id="MBJ6127953.1"/>
    </source>
</evidence>
<evidence type="ECO:0000313" key="3">
    <source>
        <dbReference type="Proteomes" id="UP000620670"/>
    </source>
</evidence>